<evidence type="ECO:0000313" key="13">
    <source>
        <dbReference type="EMBL" id="KEJ95017.1"/>
    </source>
</evidence>
<dbReference type="GO" id="GO:0046872">
    <property type="term" value="F:metal ion binding"/>
    <property type="evidence" value="ECO:0007669"/>
    <property type="project" value="UniProtKB-KW"/>
</dbReference>
<dbReference type="RefSeq" id="WP_037927884.1">
    <property type="nucleotide sequence ID" value="NZ_CP054599.1"/>
</dbReference>
<keyword evidence="7" id="KW-0249">Electron transport</keyword>
<protein>
    <submittedName>
        <fullName evidence="13">Cytochrome C</fullName>
    </submittedName>
</protein>
<keyword evidence="8" id="KW-1133">Transmembrane helix</keyword>
<evidence type="ECO:0000256" key="6">
    <source>
        <dbReference type="ARBA" id="ARBA00022723"/>
    </source>
</evidence>
<evidence type="ECO:0000259" key="12">
    <source>
        <dbReference type="PROSITE" id="PS51007"/>
    </source>
</evidence>
<dbReference type="PROSITE" id="PS51007">
    <property type="entry name" value="CYTC"/>
    <property type="match status" value="1"/>
</dbReference>
<organism evidence="13 14">
    <name type="scientific">Pseudosulfitobacter pseudonitzschiae</name>
    <dbReference type="NCBI Taxonomy" id="1402135"/>
    <lineage>
        <taxon>Bacteria</taxon>
        <taxon>Pseudomonadati</taxon>
        <taxon>Pseudomonadota</taxon>
        <taxon>Alphaproteobacteria</taxon>
        <taxon>Rhodobacterales</taxon>
        <taxon>Roseobacteraceae</taxon>
        <taxon>Pseudosulfitobacter</taxon>
    </lineage>
</organism>
<dbReference type="Gene3D" id="1.10.760.10">
    <property type="entry name" value="Cytochrome c-like domain"/>
    <property type="match status" value="1"/>
</dbReference>
<evidence type="ECO:0000256" key="5">
    <source>
        <dbReference type="ARBA" id="ARBA00022692"/>
    </source>
</evidence>
<keyword evidence="5" id="KW-0812">Transmembrane</keyword>
<dbReference type="Proteomes" id="UP000027746">
    <property type="component" value="Unassembled WGS sequence"/>
</dbReference>
<keyword evidence="4 11" id="KW-0349">Heme</keyword>
<reference evidence="13 14" key="1">
    <citation type="submission" date="2014-01" db="EMBL/GenBank/DDBJ databases">
        <title>Sulfitobacter sp. H3 (MCCC 1A00686) Genome Sequencing.</title>
        <authorList>
            <person name="Lai Q."/>
            <person name="Hong Z."/>
        </authorList>
    </citation>
    <scope>NUCLEOTIDE SEQUENCE [LARGE SCALE GENOMIC DNA]</scope>
    <source>
        <strain evidence="13 14">H3</strain>
    </source>
</reference>
<dbReference type="PANTHER" id="PTHR11961">
    <property type="entry name" value="CYTOCHROME C"/>
    <property type="match status" value="1"/>
</dbReference>
<keyword evidence="10" id="KW-0472">Membrane</keyword>
<comment type="subcellular location">
    <subcellularLocation>
        <location evidence="1">Cell membrane</location>
        <topology evidence="1">Single-pass membrane protein</topology>
    </subcellularLocation>
</comment>
<keyword evidence="9 11" id="KW-0408">Iron</keyword>
<dbReference type="InterPro" id="IPR009056">
    <property type="entry name" value="Cyt_c-like_dom"/>
</dbReference>
<dbReference type="AlphaFoldDB" id="A0A073JBD9"/>
<dbReference type="SUPFAM" id="SSF46626">
    <property type="entry name" value="Cytochrome c"/>
    <property type="match status" value="1"/>
</dbReference>
<evidence type="ECO:0000256" key="9">
    <source>
        <dbReference type="ARBA" id="ARBA00023004"/>
    </source>
</evidence>
<evidence type="ECO:0000256" key="11">
    <source>
        <dbReference type="PROSITE-ProRule" id="PRU00433"/>
    </source>
</evidence>
<dbReference type="GeneID" id="68868656"/>
<evidence type="ECO:0000256" key="1">
    <source>
        <dbReference type="ARBA" id="ARBA00004162"/>
    </source>
</evidence>
<dbReference type="InterPro" id="IPR002327">
    <property type="entry name" value="Cyt_c_1A/1B"/>
</dbReference>
<evidence type="ECO:0000256" key="2">
    <source>
        <dbReference type="ARBA" id="ARBA00022448"/>
    </source>
</evidence>
<evidence type="ECO:0000313" key="14">
    <source>
        <dbReference type="Proteomes" id="UP000027746"/>
    </source>
</evidence>
<dbReference type="FunFam" id="1.10.760.10:FF:000026">
    <property type="entry name" value="Cytochrome C, membrane-bound"/>
    <property type="match status" value="1"/>
</dbReference>
<keyword evidence="3" id="KW-1003">Cell membrane</keyword>
<comment type="caution">
    <text evidence="13">The sequence shown here is derived from an EMBL/GenBank/DDBJ whole genome shotgun (WGS) entry which is preliminary data.</text>
</comment>
<feature type="domain" description="Cytochrome c" evidence="12">
    <location>
        <begin position="68"/>
        <end position="166"/>
    </location>
</feature>
<dbReference type="GO" id="GO:0009055">
    <property type="term" value="F:electron transfer activity"/>
    <property type="evidence" value="ECO:0007669"/>
    <property type="project" value="InterPro"/>
</dbReference>
<accession>A0A073JBD9</accession>
<dbReference type="Pfam" id="PF00034">
    <property type="entry name" value="Cytochrom_C"/>
    <property type="match status" value="1"/>
</dbReference>
<evidence type="ECO:0000256" key="3">
    <source>
        <dbReference type="ARBA" id="ARBA00022475"/>
    </source>
</evidence>
<proteinExistence type="predicted"/>
<name>A0A073JBD9_9RHOB</name>
<dbReference type="EMBL" id="JAMD01000008">
    <property type="protein sequence ID" value="KEJ95017.1"/>
    <property type="molecule type" value="Genomic_DNA"/>
</dbReference>
<gene>
    <name evidence="13" type="ORF">SUH3_23195</name>
</gene>
<evidence type="ECO:0000256" key="8">
    <source>
        <dbReference type="ARBA" id="ARBA00022989"/>
    </source>
</evidence>
<dbReference type="GO" id="GO:0020037">
    <property type="term" value="F:heme binding"/>
    <property type="evidence" value="ECO:0007669"/>
    <property type="project" value="InterPro"/>
</dbReference>
<evidence type="ECO:0000256" key="7">
    <source>
        <dbReference type="ARBA" id="ARBA00022982"/>
    </source>
</evidence>
<keyword evidence="2" id="KW-0813">Transport</keyword>
<dbReference type="InterPro" id="IPR036909">
    <property type="entry name" value="Cyt_c-like_dom_sf"/>
</dbReference>
<dbReference type="OrthoDB" id="9805828at2"/>
<dbReference type="PRINTS" id="PR00604">
    <property type="entry name" value="CYTCHRMECIAB"/>
</dbReference>
<sequence length="167" mass="17495">MFDTMTTTKVAGALCGALLIFLLGKWAAEGLYHPASHGEAAYVIEVADASGDAAPAEEVNFDELMANADVESGAKVFRKCSACHKLDDTNGTGPHLDGLVGREVGSVPGFSYSAAMASHGGVWTPEEISHFIENPRGYISGTAMGFAGLKKPQDRADVIAYIQSVSN</sequence>
<keyword evidence="14" id="KW-1185">Reference proteome</keyword>
<keyword evidence="6 11" id="KW-0479">Metal-binding</keyword>
<evidence type="ECO:0000256" key="10">
    <source>
        <dbReference type="ARBA" id="ARBA00023136"/>
    </source>
</evidence>
<evidence type="ECO:0000256" key="4">
    <source>
        <dbReference type="ARBA" id="ARBA00022617"/>
    </source>
</evidence>
<dbReference type="GO" id="GO:0005886">
    <property type="term" value="C:plasma membrane"/>
    <property type="evidence" value="ECO:0007669"/>
    <property type="project" value="UniProtKB-SubCell"/>
</dbReference>